<evidence type="ECO:0000259" key="6">
    <source>
        <dbReference type="PROSITE" id="PS50089"/>
    </source>
</evidence>
<dbReference type="PROSITE" id="PS50089">
    <property type="entry name" value="ZF_RING_2"/>
    <property type="match status" value="1"/>
</dbReference>
<dbReference type="InterPro" id="IPR001841">
    <property type="entry name" value="Znf_RING"/>
</dbReference>
<dbReference type="AlphaFoldDB" id="A0A1X6NJV3"/>
<dbReference type="InterPro" id="IPR013083">
    <property type="entry name" value="Znf_RING/FYVE/PHD"/>
</dbReference>
<name>A0A1X6NJV3_PORUM</name>
<protein>
    <recommendedName>
        <fullName evidence="6">RING-type domain-containing protein</fullName>
    </recommendedName>
</protein>
<sequence length="172" mass="17823">MAREREREREWELARFLLGPAGPGFPPPGLYHRRSPSPGPASPPTPFSPVPTVLGWGADRPTTANSVSSSSLSSAPSASLSAALVYDPLPTVAYAPGGVRWGDAGGEGEECVTCLEPFDKAGDGAKVWLVCGHGFHGGCVRAWARVCDRCPVCAERAVVVVGEVVDGEGPAG</sequence>
<dbReference type="GO" id="GO:0008270">
    <property type="term" value="F:zinc ion binding"/>
    <property type="evidence" value="ECO:0007669"/>
    <property type="project" value="UniProtKB-KW"/>
</dbReference>
<evidence type="ECO:0000313" key="8">
    <source>
        <dbReference type="Proteomes" id="UP000218209"/>
    </source>
</evidence>
<keyword evidence="2 4" id="KW-0863">Zinc-finger</keyword>
<dbReference type="SUPFAM" id="SSF57850">
    <property type="entry name" value="RING/U-box"/>
    <property type="match status" value="1"/>
</dbReference>
<gene>
    <name evidence="7" type="ORF">BU14_2118s0002</name>
</gene>
<dbReference type="Proteomes" id="UP000218209">
    <property type="component" value="Unassembled WGS sequence"/>
</dbReference>
<accession>A0A1X6NJV3</accession>
<dbReference type="InterPro" id="IPR053238">
    <property type="entry name" value="RING-H2_zinc_finger"/>
</dbReference>
<evidence type="ECO:0000256" key="3">
    <source>
        <dbReference type="ARBA" id="ARBA00022833"/>
    </source>
</evidence>
<keyword evidence="1" id="KW-0479">Metal-binding</keyword>
<feature type="region of interest" description="Disordered" evidence="5">
    <location>
        <begin position="17"/>
        <end position="74"/>
    </location>
</feature>
<dbReference type="EMBL" id="KV919980">
    <property type="protein sequence ID" value="OSX68899.1"/>
    <property type="molecule type" value="Genomic_DNA"/>
</dbReference>
<dbReference type="Gene3D" id="3.30.40.10">
    <property type="entry name" value="Zinc/RING finger domain, C3HC4 (zinc finger)"/>
    <property type="match status" value="1"/>
</dbReference>
<dbReference type="SMART" id="SM00184">
    <property type="entry name" value="RING"/>
    <property type="match status" value="1"/>
</dbReference>
<evidence type="ECO:0000256" key="5">
    <source>
        <dbReference type="SAM" id="MobiDB-lite"/>
    </source>
</evidence>
<reference evidence="7 8" key="1">
    <citation type="submission" date="2017-03" db="EMBL/GenBank/DDBJ databases">
        <title>WGS assembly of Porphyra umbilicalis.</title>
        <authorList>
            <person name="Brawley S.H."/>
            <person name="Blouin N.A."/>
            <person name="Ficko-Blean E."/>
            <person name="Wheeler G.L."/>
            <person name="Lohr M."/>
            <person name="Goodson H.V."/>
            <person name="Jenkins J.W."/>
            <person name="Blaby-Haas C.E."/>
            <person name="Helliwell K.E."/>
            <person name="Chan C."/>
            <person name="Marriage T."/>
            <person name="Bhattacharya D."/>
            <person name="Klein A.S."/>
            <person name="Badis Y."/>
            <person name="Brodie J."/>
            <person name="Cao Y."/>
            <person name="Collen J."/>
            <person name="Dittami S.M."/>
            <person name="Gachon C.M."/>
            <person name="Green B.R."/>
            <person name="Karpowicz S."/>
            <person name="Kim J.W."/>
            <person name="Kudahl U."/>
            <person name="Lin S."/>
            <person name="Michel G."/>
            <person name="Mittag M."/>
            <person name="Olson B.J."/>
            <person name="Pangilinan J."/>
            <person name="Peng Y."/>
            <person name="Qiu H."/>
            <person name="Shu S."/>
            <person name="Singer J.T."/>
            <person name="Smith A.G."/>
            <person name="Sprecher B.N."/>
            <person name="Wagner V."/>
            <person name="Wang W."/>
            <person name="Wang Z.-Y."/>
            <person name="Yan J."/>
            <person name="Yarish C."/>
            <person name="Zoeuner-Riek S."/>
            <person name="Zhuang Y."/>
            <person name="Zou Y."/>
            <person name="Lindquist E.A."/>
            <person name="Grimwood J."/>
            <person name="Barry K."/>
            <person name="Rokhsar D.S."/>
            <person name="Schmutz J."/>
            <person name="Stiller J.W."/>
            <person name="Grossman A.R."/>
            <person name="Prochnik S.E."/>
        </authorList>
    </citation>
    <scope>NUCLEOTIDE SEQUENCE [LARGE SCALE GENOMIC DNA]</scope>
    <source>
        <strain evidence="7">4086291</strain>
    </source>
</reference>
<evidence type="ECO:0000256" key="1">
    <source>
        <dbReference type="ARBA" id="ARBA00022723"/>
    </source>
</evidence>
<dbReference type="PANTHER" id="PTHR14155">
    <property type="entry name" value="RING FINGER DOMAIN-CONTAINING"/>
    <property type="match status" value="1"/>
</dbReference>
<organism evidence="7 8">
    <name type="scientific">Porphyra umbilicalis</name>
    <name type="common">Purple laver</name>
    <name type="synonym">Red alga</name>
    <dbReference type="NCBI Taxonomy" id="2786"/>
    <lineage>
        <taxon>Eukaryota</taxon>
        <taxon>Rhodophyta</taxon>
        <taxon>Bangiophyceae</taxon>
        <taxon>Bangiales</taxon>
        <taxon>Bangiaceae</taxon>
        <taxon>Porphyra</taxon>
    </lineage>
</organism>
<dbReference type="Pfam" id="PF13639">
    <property type="entry name" value="zf-RING_2"/>
    <property type="match status" value="1"/>
</dbReference>
<proteinExistence type="predicted"/>
<evidence type="ECO:0000313" key="7">
    <source>
        <dbReference type="EMBL" id="OSX68899.1"/>
    </source>
</evidence>
<keyword evidence="8" id="KW-1185">Reference proteome</keyword>
<feature type="domain" description="RING-type" evidence="6">
    <location>
        <begin position="111"/>
        <end position="153"/>
    </location>
</feature>
<evidence type="ECO:0000256" key="2">
    <source>
        <dbReference type="ARBA" id="ARBA00022771"/>
    </source>
</evidence>
<keyword evidence="3" id="KW-0862">Zinc</keyword>
<dbReference type="PANTHER" id="PTHR14155:SF627">
    <property type="entry name" value="OS06G0192800 PROTEIN"/>
    <property type="match status" value="1"/>
</dbReference>
<evidence type="ECO:0000256" key="4">
    <source>
        <dbReference type="PROSITE-ProRule" id="PRU00175"/>
    </source>
</evidence>
<feature type="compositionally biased region" description="Pro residues" evidence="5">
    <location>
        <begin position="37"/>
        <end position="49"/>
    </location>
</feature>